<evidence type="ECO:0000256" key="1">
    <source>
        <dbReference type="SAM" id="MobiDB-lite"/>
    </source>
</evidence>
<keyword evidence="3" id="KW-1185">Reference proteome</keyword>
<evidence type="ECO:0000313" key="2">
    <source>
        <dbReference type="EMBL" id="KAF2771009.1"/>
    </source>
</evidence>
<reference evidence="2" key="1">
    <citation type="journal article" date="2020" name="Stud. Mycol.">
        <title>101 Dothideomycetes genomes: a test case for predicting lifestyles and emergence of pathogens.</title>
        <authorList>
            <person name="Haridas S."/>
            <person name="Albert R."/>
            <person name="Binder M."/>
            <person name="Bloem J."/>
            <person name="Labutti K."/>
            <person name="Salamov A."/>
            <person name="Andreopoulos B."/>
            <person name="Baker S."/>
            <person name="Barry K."/>
            <person name="Bills G."/>
            <person name="Bluhm B."/>
            <person name="Cannon C."/>
            <person name="Castanera R."/>
            <person name="Culley D."/>
            <person name="Daum C."/>
            <person name="Ezra D."/>
            <person name="Gonzalez J."/>
            <person name="Henrissat B."/>
            <person name="Kuo A."/>
            <person name="Liang C."/>
            <person name="Lipzen A."/>
            <person name="Lutzoni F."/>
            <person name="Magnuson J."/>
            <person name="Mondo S."/>
            <person name="Nolan M."/>
            <person name="Ohm R."/>
            <person name="Pangilinan J."/>
            <person name="Park H.-J."/>
            <person name="Ramirez L."/>
            <person name="Alfaro M."/>
            <person name="Sun H."/>
            <person name="Tritt A."/>
            <person name="Yoshinaga Y."/>
            <person name="Zwiers L.-H."/>
            <person name="Turgeon B."/>
            <person name="Goodwin S."/>
            <person name="Spatafora J."/>
            <person name="Crous P."/>
            <person name="Grigoriev I."/>
        </authorList>
    </citation>
    <scope>NUCLEOTIDE SEQUENCE</scope>
    <source>
        <strain evidence="2">CBS 116005</strain>
    </source>
</reference>
<gene>
    <name evidence="2" type="ORF">EJ03DRAFT_373320</name>
</gene>
<dbReference type="AlphaFoldDB" id="A0A6G1LEL0"/>
<evidence type="ECO:0000313" key="3">
    <source>
        <dbReference type="Proteomes" id="UP000799436"/>
    </source>
</evidence>
<name>A0A6G1LEL0_9PEZI</name>
<organism evidence="2 3">
    <name type="scientific">Teratosphaeria nubilosa</name>
    <dbReference type="NCBI Taxonomy" id="161662"/>
    <lineage>
        <taxon>Eukaryota</taxon>
        <taxon>Fungi</taxon>
        <taxon>Dikarya</taxon>
        <taxon>Ascomycota</taxon>
        <taxon>Pezizomycotina</taxon>
        <taxon>Dothideomycetes</taxon>
        <taxon>Dothideomycetidae</taxon>
        <taxon>Mycosphaerellales</taxon>
        <taxon>Teratosphaeriaceae</taxon>
        <taxon>Teratosphaeria</taxon>
    </lineage>
</organism>
<accession>A0A6G1LEL0</accession>
<dbReference type="EMBL" id="ML995822">
    <property type="protein sequence ID" value="KAF2771009.1"/>
    <property type="molecule type" value="Genomic_DNA"/>
</dbReference>
<sequence length="185" mass="20633">MQATEYSSVRLATSTSSTSPARSMYSRSQSPVLYYRVRAPERRRIASAATDCSGWSYGALQSLPPLSSSAHVHRALSLRPLRCLALRPNSLPPQTRLLRPEGGGEARKRIGRARRRLGWQSAGSMKYIDGASRDIFGAIGMISRSCCGRRMMWIPRSCLILPQGSFIAHEEESQRPITRYCQARC</sequence>
<feature type="compositionally biased region" description="Low complexity" evidence="1">
    <location>
        <begin position="10"/>
        <end position="24"/>
    </location>
</feature>
<dbReference type="Proteomes" id="UP000799436">
    <property type="component" value="Unassembled WGS sequence"/>
</dbReference>
<protein>
    <submittedName>
        <fullName evidence="2">Uncharacterized protein</fullName>
    </submittedName>
</protein>
<feature type="region of interest" description="Disordered" evidence="1">
    <location>
        <begin position="1"/>
        <end position="24"/>
    </location>
</feature>
<proteinExistence type="predicted"/>